<sequence>MESSLRELAMYRMERAFEMLIAAEDNLKIGQYKTSLNRSYYAIFHAMRAANIIKGFDSSKHSGVIAFFNKEYLKENIIDRKMSPIIKNSSFFREKSDYDDFFIASKKDAENQLKNAKIFLSVVEDYLKTENHNLLANPQISRH</sequence>
<evidence type="ECO:0000256" key="1">
    <source>
        <dbReference type="ARBA" id="ARBA00038248"/>
    </source>
</evidence>
<proteinExistence type="inferred from homology"/>
<dbReference type="Gene3D" id="1.20.120.330">
    <property type="entry name" value="Nucleotidyltransferases domain 2"/>
    <property type="match status" value="1"/>
</dbReference>
<name>A0A174DYS8_9FIRM</name>
<protein>
    <submittedName>
        <fullName evidence="3">HEPN domain</fullName>
    </submittedName>
</protein>
<dbReference type="RefSeq" id="WP_022169935.1">
    <property type="nucleotide sequence ID" value="NZ_BLYK01000069.1"/>
</dbReference>
<evidence type="ECO:0000259" key="2">
    <source>
        <dbReference type="Pfam" id="PF05168"/>
    </source>
</evidence>
<accession>A0A174DYS8</accession>
<organism evidence="3 4">
    <name type="scientific">Anaerobutyricum hallii</name>
    <dbReference type="NCBI Taxonomy" id="39488"/>
    <lineage>
        <taxon>Bacteria</taxon>
        <taxon>Bacillati</taxon>
        <taxon>Bacillota</taxon>
        <taxon>Clostridia</taxon>
        <taxon>Lachnospirales</taxon>
        <taxon>Lachnospiraceae</taxon>
        <taxon>Anaerobutyricum</taxon>
    </lineage>
</organism>
<dbReference type="AlphaFoldDB" id="A0A174DYS8"/>
<dbReference type="Proteomes" id="UP000095679">
    <property type="component" value="Unassembled WGS sequence"/>
</dbReference>
<feature type="domain" description="HEPN" evidence="2">
    <location>
        <begin position="11"/>
        <end position="125"/>
    </location>
</feature>
<dbReference type="InterPro" id="IPR007842">
    <property type="entry name" value="HEPN_dom"/>
</dbReference>
<dbReference type="Pfam" id="PF05168">
    <property type="entry name" value="HEPN"/>
    <property type="match status" value="1"/>
</dbReference>
<evidence type="ECO:0000313" key="3">
    <source>
        <dbReference type="EMBL" id="CUO30752.1"/>
    </source>
</evidence>
<dbReference type="PANTHER" id="PTHR36565:SF1">
    <property type="entry name" value="UPF0332 PROTEIN TM_1000"/>
    <property type="match status" value="1"/>
</dbReference>
<dbReference type="PANTHER" id="PTHR36565">
    <property type="entry name" value="UPF0332 PROTEIN TM_1000"/>
    <property type="match status" value="1"/>
</dbReference>
<reference evidence="3 4" key="1">
    <citation type="submission" date="2015-09" db="EMBL/GenBank/DDBJ databases">
        <authorList>
            <consortium name="Pathogen Informatics"/>
        </authorList>
    </citation>
    <scope>NUCLEOTIDE SEQUENCE [LARGE SCALE GENOMIC DNA]</scope>
    <source>
        <strain evidence="3 4">2789STDY5834835</strain>
    </source>
</reference>
<gene>
    <name evidence="3" type="ORF">ERS852450_01576</name>
</gene>
<dbReference type="EMBL" id="CYZL01000011">
    <property type="protein sequence ID" value="CUO30752.1"/>
    <property type="molecule type" value="Genomic_DNA"/>
</dbReference>
<evidence type="ECO:0000313" key="4">
    <source>
        <dbReference type="Proteomes" id="UP000095679"/>
    </source>
</evidence>
<dbReference type="InterPro" id="IPR052226">
    <property type="entry name" value="UPF0332_toxin"/>
</dbReference>
<comment type="similarity">
    <text evidence="1">Belongs to the UPF0332 family.</text>
</comment>